<dbReference type="InterPro" id="IPR021375">
    <property type="entry name" value="DUF2997"/>
</dbReference>
<evidence type="ECO:0000256" key="1">
    <source>
        <dbReference type="SAM" id="MobiDB-lite"/>
    </source>
</evidence>
<accession>A0A9D6V6R4</accession>
<gene>
    <name evidence="2" type="ORF">HY912_24235</name>
</gene>
<evidence type="ECO:0000313" key="3">
    <source>
        <dbReference type="Proteomes" id="UP000807825"/>
    </source>
</evidence>
<evidence type="ECO:0000313" key="2">
    <source>
        <dbReference type="EMBL" id="MBI5252617.1"/>
    </source>
</evidence>
<name>A0A9D6V6R4_9BACT</name>
<dbReference type="EMBL" id="JACRDE010000628">
    <property type="protein sequence ID" value="MBI5252617.1"/>
    <property type="molecule type" value="Genomic_DNA"/>
</dbReference>
<dbReference type="Proteomes" id="UP000807825">
    <property type="component" value="Unassembled WGS sequence"/>
</dbReference>
<proteinExistence type="predicted"/>
<sequence>MKSVEVIVSREGTIAIDAIGFTGADCEQATKFLEETLGTKTSHQRKPEYHACRQVKQHQQQKGVS</sequence>
<organism evidence="2 3">
    <name type="scientific">Desulfomonile tiedjei</name>
    <dbReference type="NCBI Taxonomy" id="2358"/>
    <lineage>
        <taxon>Bacteria</taxon>
        <taxon>Pseudomonadati</taxon>
        <taxon>Thermodesulfobacteriota</taxon>
        <taxon>Desulfomonilia</taxon>
        <taxon>Desulfomonilales</taxon>
        <taxon>Desulfomonilaceae</taxon>
        <taxon>Desulfomonile</taxon>
    </lineage>
</organism>
<feature type="region of interest" description="Disordered" evidence="1">
    <location>
        <begin position="38"/>
        <end position="65"/>
    </location>
</feature>
<reference evidence="2" key="1">
    <citation type="submission" date="2020-07" db="EMBL/GenBank/DDBJ databases">
        <title>Huge and variable diversity of episymbiotic CPR bacteria and DPANN archaea in groundwater ecosystems.</title>
        <authorList>
            <person name="He C.Y."/>
            <person name="Keren R."/>
            <person name="Whittaker M."/>
            <person name="Farag I.F."/>
            <person name="Doudna J."/>
            <person name="Cate J.H.D."/>
            <person name="Banfield J.F."/>
        </authorList>
    </citation>
    <scope>NUCLEOTIDE SEQUENCE</scope>
    <source>
        <strain evidence="2">NC_groundwater_1664_Pr3_B-0.1um_52_9</strain>
    </source>
</reference>
<dbReference type="Pfam" id="PF11211">
    <property type="entry name" value="DUF2997"/>
    <property type="match status" value="1"/>
</dbReference>
<protein>
    <submittedName>
        <fullName evidence="2">DUF2997 domain-containing protein</fullName>
    </submittedName>
</protein>
<comment type="caution">
    <text evidence="2">The sequence shown here is derived from an EMBL/GenBank/DDBJ whole genome shotgun (WGS) entry which is preliminary data.</text>
</comment>
<dbReference type="AlphaFoldDB" id="A0A9D6V6R4"/>